<evidence type="ECO:0000256" key="1">
    <source>
        <dbReference type="SAM" id="MobiDB-lite"/>
    </source>
</evidence>
<name>A0AAN8SDN0_POLSC</name>
<organism evidence="2 3">
    <name type="scientific">Polyplax serrata</name>
    <name type="common">Common mouse louse</name>
    <dbReference type="NCBI Taxonomy" id="468196"/>
    <lineage>
        <taxon>Eukaryota</taxon>
        <taxon>Metazoa</taxon>
        <taxon>Ecdysozoa</taxon>
        <taxon>Arthropoda</taxon>
        <taxon>Hexapoda</taxon>
        <taxon>Insecta</taxon>
        <taxon>Pterygota</taxon>
        <taxon>Neoptera</taxon>
        <taxon>Paraneoptera</taxon>
        <taxon>Psocodea</taxon>
        <taxon>Troctomorpha</taxon>
        <taxon>Phthiraptera</taxon>
        <taxon>Anoplura</taxon>
        <taxon>Polyplacidae</taxon>
        <taxon>Polyplax</taxon>
    </lineage>
</organism>
<protein>
    <submittedName>
        <fullName evidence="2">Uncharacterized protein</fullName>
    </submittedName>
</protein>
<accession>A0AAN8SDN0</accession>
<evidence type="ECO:0000313" key="3">
    <source>
        <dbReference type="Proteomes" id="UP001372834"/>
    </source>
</evidence>
<feature type="non-terminal residue" evidence="2">
    <location>
        <position position="1"/>
    </location>
</feature>
<reference evidence="2 3" key="1">
    <citation type="submission" date="2023-10" db="EMBL/GenBank/DDBJ databases">
        <title>Genomes of two closely related lineages of the louse Polyplax serrata with different host specificities.</title>
        <authorList>
            <person name="Martinu J."/>
            <person name="Tarabai H."/>
            <person name="Stefka J."/>
            <person name="Hypsa V."/>
        </authorList>
    </citation>
    <scope>NUCLEOTIDE SEQUENCE [LARGE SCALE GENOMIC DNA]</scope>
    <source>
        <strain evidence="2">HR10_N</strain>
    </source>
</reference>
<gene>
    <name evidence="2" type="ORF">RUM43_004952</name>
</gene>
<dbReference type="Proteomes" id="UP001372834">
    <property type="component" value="Unassembled WGS sequence"/>
</dbReference>
<evidence type="ECO:0000313" key="2">
    <source>
        <dbReference type="EMBL" id="KAK6643447.1"/>
    </source>
</evidence>
<proteinExistence type="predicted"/>
<dbReference type="AlphaFoldDB" id="A0AAN8SDN0"/>
<feature type="compositionally biased region" description="Basic and acidic residues" evidence="1">
    <location>
        <begin position="148"/>
        <end position="158"/>
    </location>
</feature>
<dbReference type="EMBL" id="JAWJWE010000002">
    <property type="protein sequence ID" value="KAK6643447.1"/>
    <property type="molecule type" value="Genomic_DNA"/>
</dbReference>
<feature type="region of interest" description="Disordered" evidence="1">
    <location>
        <begin position="126"/>
        <end position="158"/>
    </location>
</feature>
<sequence length="158" mass="18446">KRTKKNVMGSVELHEETKVQFECRLLGVDKKFSVQVPSKCRQVKYLRKGRGKVLMWPLGYENKLEPQLAHMNFTFMKGKTFLTVTVKQEKKGSTISAKGRHKKDTRRWSRNKVRFELVGKRLKERIAQKVESGDNDDDHAPSRRQKAKMIESGKRTRS</sequence>
<comment type="caution">
    <text evidence="2">The sequence shown here is derived from an EMBL/GenBank/DDBJ whole genome shotgun (WGS) entry which is preliminary data.</text>
</comment>